<evidence type="ECO:0000256" key="4">
    <source>
        <dbReference type="ARBA" id="ARBA00022723"/>
    </source>
</evidence>
<dbReference type="InterPro" id="IPR023885">
    <property type="entry name" value="4Fe4S-binding_SPASM_dom"/>
</dbReference>
<dbReference type="RefSeq" id="WP_006668957.1">
    <property type="nucleotide sequence ID" value="NZ_ABYK01000011.1"/>
</dbReference>
<dbReference type="PANTHER" id="PTHR11228:SF7">
    <property type="entry name" value="PQQA PEPTIDE CYCLASE"/>
    <property type="match status" value="1"/>
</dbReference>
<dbReference type="InterPro" id="IPR050377">
    <property type="entry name" value="Radical_SAM_PqqE_MftC-like"/>
</dbReference>
<sequence length="355" mass="40202">MDTKKNQRNELQGESAKTPDVKMLAWNISPWCNLTCKHCYLGEIKGYDSLSTHELDRIVDQISSIDVKVVFLAGGEPLLIRNLEYVIRQLAQTGVSVFVNTNGILLTEKRIDSLLRSQVSGVIIGFDGITQESYEMIRGEHTYQQALQGLKTAIKMGMSVESDFTLNCLNRHQLNSVPLWGDELKLKRITVKRYVPRPESKFDSQLRLTPQILKETYHDFLDIFPYPSQRESCKIYAHDPLFIVAKAEKGLLNQEDILREDCNAGGYTRGWIGLSSQGNIQPCPVMTEEVVGNILSEELQDIVKCSKMDIIRDAIPAICQKCHHSSYCRGGCKATKIRMGTSLDKPDPCCWIYHK</sequence>
<evidence type="ECO:0000256" key="6">
    <source>
        <dbReference type="ARBA" id="ARBA00023014"/>
    </source>
</evidence>
<evidence type="ECO:0000259" key="7">
    <source>
        <dbReference type="PROSITE" id="PS51918"/>
    </source>
</evidence>
<name>B5VZA6_LIMMA</name>
<evidence type="ECO:0000256" key="2">
    <source>
        <dbReference type="ARBA" id="ARBA00022485"/>
    </source>
</evidence>
<evidence type="ECO:0000256" key="3">
    <source>
        <dbReference type="ARBA" id="ARBA00022691"/>
    </source>
</evidence>
<keyword evidence="6" id="KW-0411">Iron-sulfur</keyword>
<feature type="domain" description="Radical SAM core" evidence="7">
    <location>
        <begin position="18"/>
        <end position="234"/>
    </location>
</feature>
<evidence type="ECO:0000313" key="8">
    <source>
        <dbReference type="EMBL" id="EDZ95307.1"/>
    </source>
</evidence>
<gene>
    <name evidence="8" type="ORF">AmaxDRAFT_1908</name>
</gene>
<proteinExistence type="predicted"/>
<dbReference type="Gene3D" id="3.20.20.70">
    <property type="entry name" value="Aldolase class I"/>
    <property type="match status" value="1"/>
</dbReference>
<dbReference type="InterPro" id="IPR007197">
    <property type="entry name" value="rSAM"/>
</dbReference>
<dbReference type="CDD" id="cd01335">
    <property type="entry name" value="Radical_SAM"/>
    <property type="match status" value="1"/>
</dbReference>
<dbReference type="Pfam" id="PF13186">
    <property type="entry name" value="SPASM"/>
    <property type="match status" value="1"/>
</dbReference>
<evidence type="ECO:0000256" key="5">
    <source>
        <dbReference type="ARBA" id="ARBA00023004"/>
    </source>
</evidence>
<evidence type="ECO:0000256" key="1">
    <source>
        <dbReference type="ARBA" id="ARBA00001966"/>
    </source>
</evidence>
<keyword evidence="4" id="KW-0479">Metal-binding</keyword>
<dbReference type="PROSITE" id="PS51918">
    <property type="entry name" value="RADICAL_SAM"/>
    <property type="match status" value="1"/>
</dbReference>
<dbReference type="NCBIfam" id="TIGR04085">
    <property type="entry name" value="rSAM_more_4Fe4S"/>
    <property type="match status" value="1"/>
</dbReference>
<dbReference type="InterPro" id="IPR017200">
    <property type="entry name" value="PqqE-like"/>
</dbReference>
<dbReference type="AlphaFoldDB" id="B5VZA6"/>
<dbReference type="EMBL" id="ABYK01000011">
    <property type="protein sequence ID" value="EDZ95307.1"/>
    <property type="molecule type" value="Genomic_DNA"/>
</dbReference>
<dbReference type="InterPro" id="IPR013785">
    <property type="entry name" value="Aldolase_TIM"/>
</dbReference>
<evidence type="ECO:0000313" key="9">
    <source>
        <dbReference type="Proteomes" id="UP000004061"/>
    </source>
</evidence>
<accession>B5VZA6</accession>
<dbReference type="SFLD" id="SFLDG01067">
    <property type="entry name" value="SPASM/twitch_domain_containing"/>
    <property type="match status" value="1"/>
</dbReference>
<keyword evidence="5" id="KW-0408">Iron</keyword>
<keyword evidence="3" id="KW-0949">S-adenosyl-L-methionine</keyword>
<dbReference type="Proteomes" id="UP000004061">
    <property type="component" value="Unassembled WGS sequence"/>
</dbReference>
<dbReference type="InterPro" id="IPR058240">
    <property type="entry name" value="rSAM_sf"/>
</dbReference>
<dbReference type="SUPFAM" id="SSF102114">
    <property type="entry name" value="Radical SAM enzymes"/>
    <property type="match status" value="1"/>
</dbReference>
<keyword evidence="9" id="KW-1185">Reference proteome</keyword>
<dbReference type="SFLD" id="SFLDS00029">
    <property type="entry name" value="Radical_SAM"/>
    <property type="match status" value="1"/>
</dbReference>
<reference evidence="8 9" key="1">
    <citation type="journal article" date="2011" name="Appl. Environ. Microbiol.">
        <title>Contribution of a Sodium Ion Gradient to Energy Conservation during Fermentation in the Cyanobacterium Arthrospira (Spirulina) maxima CS-328.</title>
        <authorList>
            <person name="Carrieri D."/>
            <person name="Ananyev G."/>
            <person name="Lenz O."/>
            <person name="Bryant D.A."/>
            <person name="Dismukes G.C."/>
        </authorList>
    </citation>
    <scope>NUCLEOTIDE SEQUENCE [LARGE SCALE GENOMIC DNA]</scope>
    <source>
        <strain evidence="8 9">CS-328</strain>
    </source>
</reference>
<dbReference type="SMART" id="SM00729">
    <property type="entry name" value="Elp3"/>
    <property type="match status" value="1"/>
</dbReference>
<keyword evidence="2" id="KW-0004">4Fe-4S</keyword>
<comment type="cofactor">
    <cofactor evidence="1">
        <name>[4Fe-4S] cluster</name>
        <dbReference type="ChEBI" id="CHEBI:49883"/>
    </cofactor>
</comment>
<dbReference type="SFLD" id="SFLDG01386">
    <property type="entry name" value="main_SPASM_domain-containing"/>
    <property type="match status" value="1"/>
</dbReference>
<dbReference type="PIRSF" id="PIRSF037420">
    <property type="entry name" value="PQQ_syn_pqqE"/>
    <property type="match status" value="1"/>
</dbReference>
<dbReference type="InterPro" id="IPR006638">
    <property type="entry name" value="Elp3/MiaA/NifB-like_rSAM"/>
</dbReference>
<dbReference type="Pfam" id="PF04055">
    <property type="entry name" value="Radical_SAM"/>
    <property type="match status" value="1"/>
</dbReference>
<dbReference type="GO" id="GO:0003824">
    <property type="term" value="F:catalytic activity"/>
    <property type="evidence" value="ECO:0007669"/>
    <property type="project" value="InterPro"/>
</dbReference>
<dbReference type="PANTHER" id="PTHR11228">
    <property type="entry name" value="RADICAL SAM DOMAIN PROTEIN"/>
    <property type="match status" value="1"/>
</dbReference>
<dbReference type="GO" id="GO:0046872">
    <property type="term" value="F:metal ion binding"/>
    <property type="evidence" value="ECO:0007669"/>
    <property type="project" value="UniProtKB-KW"/>
</dbReference>
<protein>
    <submittedName>
        <fullName evidence="8">Radical SAM domain protein</fullName>
    </submittedName>
</protein>
<comment type="caution">
    <text evidence="8">The sequence shown here is derived from an EMBL/GenBank/DDBJ whole genome shotgun (WGS) entry which is preliminary data.</text>
</comment>
<organism evidence="8 9">
    <name type="scientific">Limnospira maxima CS-328</name>
    <dbReference type="NCBI Taxonomy" id="513049"/>
    <lineage>
        <taxon>Bacteria</taxon>
        <taxon>Bacillati</taxon>
        <taxon>Cyanobacteriota</taxon>
        <taxon>Cyanophyceae</taxon>
        <taxon>Oscillatoriophycideae</taxon>
        <taxon>Oscillatoriales</taxon>
        <taxon>Sirenicapillariaceae</taxon>
        <taxon>Limnospira</taxon>
    </lineage>
</organism>
<dbReference type="GO" id="GO:0051539">
    <property type="term" value="F:4 iron, 4 sulfur cluster binding"/>
    <property type="evidence" value="ECO:0007669"/>
    <property type="project" value="UniProtKB-KW"/>
</dbReference>